<evidence type="ECO:0000313" key="1">
    <source>
        <dbReference type="EMBL" id="KAG7363572.1"/>
    </source>
</evidence>
<comment type="caution">
    <text evidence="1">The sequence shown here is derived from an EMBL/GenBank/DDBJ whole genome shotgun (WGS) entry which is preliminary data.</text>
</comment>
<name>A0A9K3LK79_9STRA</name>
<dbReference type="AlphaFoldDB" id="A0A9K3LK79"/>
<reference evidence="1" key="2">
    <citation type="submission" date="2021-04" db="EMBL/GenBank/DDBJ databases">
        <authorList>
            <person name="Podell S."/>
        </authorList>
    </citation>
    <scope>NUCLEOTIDE SEQUENCE</scope>
    <source>
        <strain evidence="1">Hildebrandi</strain>
    </source>
</reference>
<protein>
    <submittedName>
        <fullName evidence="1">DUF885 domain containing protein</fullName>
    </submittedName>
</protein>
<dbReference type="InterPro" id="IPR010281">
    <property type="entry name" value="DUF885"/>
</dbReference>
<evidence type="ECO:0000313" key="2">
    <source>
        <dbReference type="Proteomes" id="UP000693970"/>
    </source>
</evidence>
<reference evidence="1" key="1">
    <citation type="journal article" date="2021" name="Sci. Rep.">
        <title>Diploid genomic architecture of Nitzschia inconspicua, an elite biomass production diatom.</title>
        <authorList>
            <person name="Oliver A."/>
            <person name="Podell S."/>
            <person name="Pinowska A."/>
            <person name="Traller J.C."/>
            <person name="Smith S.R."/>
            <person name="McClure R."/>
            <person name="Beliaev A."/>
            <person name="Bohutskyi P."/>
            <person name="Hill E.A."/>
            <person name="Rabines A."/>
            <person name="Zheng H."/>
            <person name="Allen L.Z."/>
            <person name="Kuo A."/>
            <person name="Grigoriev I.V."/>
            <person name="Allen A.E."/>
            <person name="Hazlebeck D."/>
            <person name="Allen E.E."/>
        </authorList>
    </citation>
    <scope>NUCLEOTIDE SEQUENCE</scope>
    <source>
        <strain evidence="1">Hildebrandi</strain>
    </source>
</reference>
<proteinExistence type="predicted"/>
<dbReference type="Proteomes" id="UP000693970">
    <property type="component" value="Unassembled WGS sequence"/>
</dbReference>
<sequence length="634" mass="72479">MATTTTTTTTTTSPSEFVKQEFATTWQWRIDTDPELAASLGMLSRRRSRHALDPRSLRSFEQRLVWVEKALKRIETGITPEEIETCLTKEEQLSLELYKMQLGDYLKYTRAYQAYLCCVNRLEGPQTDLALYARYLPVKTYTDRCFYRDFLRAIPKQLMEVQELLSYGLEQKKTPPQVSLSGVVDQIRGMVEGNLESFSKPIQNAFLLPQEQDLKEECEKLLESSKVSFAQFADFLESEYIPNLRTEISASKGYPDGERYYEDCLKFHTTTNMTPQEIHQLGLDEIRRVRSEMESIAAADGYGGKLEEYLQYLRTSTKFEPKSATELLAHYRDIIGRIYPALLNLCHMMTLPRQPLEITETPATSASLAPAAYYLAGSADSSAPRPGIFYVNTSELPTRRIYECEALALHEALPGHHTQGAIQGELPLPDFRRYLEDRRYFEAPSRFPFYTGYIEGWGLHSETLGKELGLYNHPTDQFGQLSMEAIRCCRLVVDTGMHALGWTQEQAVRFMLDNTAMGEHDARTEVARYITWPGQACAYKVGERVMRKMRTYAETELADSFDPRDFYDVVLLSGAVPLNVLQERVESYVERVSNDPQFRTRQPTAQVAESDDIVNILTFANWCKCCVVPGSCQL</sequence>
<dbReference type="OrthoDB" id="5959877at2759"/>
<dbReference type="PANTHER" id="PTHR33361">
    <property type="entry name" value="GLR0591 PROTEIN"/>
    <property type="match status" value="1"/>
</dbReference>
<keyword evidence="2" id="KW-1185">Reference proteome</keyword>
<organism evidence="1 2">
    <name type="scientific">Nitzschia inconspicua</name>
    <dbReference type="NCBI Taxonomy" id="303405"/>
    <lineage>
        <taxon>Eukaryota</taxon>
        <taxon>Sar</taxon>
        <taxon>Stramenopiles</taxon>
        <taxon>Ochrophyta</taxon>
        <taxon>Bacillariophyta</taxon>
        <taxon>Bacillariophyceae</taxon>
        <taxon>Bacillariophycidae</taxon>
        <taxon>Bacillariales</taxon>
        <taxon>Bacillariaceae</taxon>
        <taxon>Nitzschia</taxon>
    </lineage>
</organism>
<accession>A0A9K3LK79</accession>
<gene>
    <name evidence="1" type="ORF">IV203_026933</name>
</gene>
<dbReference type="EMBL" id="JAGRRH010000010">
    <property type="protein sequence ID" value="KAG7363572.1"/>
    <property type="molecule type" value="Genomic_DNA"/>
</dbReference>
<dbReference type="PANTHER" id="PTHR33361:SF2">
    <property type="entry name" value="DUF885 DOMAIN-CONTAINING PROTEIN"/>
    <property type="match status" value="1"/>
</dbReference>
<dbReference type="Pfam" id="PF05960">
    <property type="entry name" value="DUF885"/>
    <property type="match status" value="1"/>
</dbReference>